<sequence>MTWNGPGTAREVTVPDIVGLTLPQARKAVSEAGVAAVAPDPDGPPLGALTWPGVWVVTA</sequence>
<dbReference type="EMBL" id="AP035881">
    <property type="protein sequence ID" value="BFP48678.1"/>
    <property type="molecule type" value="Genomic_DNA"/>
</dbReference>
<protein>
    <recommendedName>
        <fullName evidence="2">PASTA domain-containing protein</fullName>
    </recommendedName>
</protein>
<dbReference type="Gene3D" id="3.30.10.20">
    <property type="match status" value="1"/>
</dbReference>
<reference evidence="1" key="1">
    <citation type="submission" date="2024-07" db="EMBL/GenBank/DDBJ databases">
        <title>Complete genome sequences of cellulolytic bacteria, Kitasatospora sp. CMC57 and Streptomyces sp. CMC78, isolated from Japanese agricultural soil.</title>
        <authorList>
            <person name="Hashimoto T."/>
            <person name="Ito M."/>
            <person name="Iwamoto M."/>
            <person name="Fukahori D."/>
            <person name="Shoda T."/>
            <person name="Sakoda M."/>
            <person name="Morohoshi T."/>
            <person name="Mitsuboshi M."/>
            <person name="Nishizawa T."/>
        </authorList>
    </citation>
    <scope>NUCLEOTIDE SEQUENCE</scope>
    <source>
        <strain evidence="1">CMC57</strain>
    </source>
</reference>
<dbReference type="AlphaFoldDB" id="A0AB33K9T8"/>
<gene>
    <name evidence="1" type="ORF">KCMC57_50460</name>
</gene>
<organism evidence="1">
    <name type="scientific">Kitasatospora sp. CMC57</name>
    <dbReference type="NCBI Taxonomy" id="3231513"/>
    <lineage>
        <taxon>Bacteria</taxon>
        <taxon>Bacillati</taxon>
        <taxon>Actinomycetota</taxon>
        <taxon>Actinomycetes</taxon>
        <taxon>Kitasatosporales</taxon>
        <taxon>Streptomycetaceae</taxon>
        <taxon>Kitasatospora</taxon>
    </lineage>
</organism>
<evidence type="ECO:0000313" key="1">
    <source>
        <dbReference type="EMBL" id="BFP48678.1"/>
    </source>
</evidence>
<name>A0AB33K9T8_9ACTN</name>
<dbReference type="RefSeq" id="WP_407990870.1">
    <property type="nucleotide sequence ID" value="NZ_AP035881.2"/>
</dbReference>
<proteinExistence type="predicted"/>
<evidence type="ECO:0008006" key="2">
    <source>
        <dbReference type="Google" id="ProtNLM"/>
    </source>
</evidence>
<accession>A0AB33K9T8</accession>